<reference evidence="4 5" key="1">
    <citation type="journal article" date="2009" name="Int. J. Syst. Evol. Microbiol.">
        <title>Paenibacillus contaminans sp. nov., isolated from a contaminated laboratory plate.</title>
        <authorList>
            <person name="Chou J.H."/>
            <person name="Lee J.H."/>
            <person name="Lin M.C."/>
            <person name="Chang P.S."/>
            <person name="Arun A.B."/>
            <person name="Young C.C."/>
            <person name="Chen W.M."/>
        </authorList>
    </citation>
    <scope>NUCLEOTIDE SEQUENCE [LARGE SCALE GENOMIC DNA]</scope>
    <source>
        <strain evidence="4 5">CKOBP-6</strain>
    </source>
</reference>
<accession>A0A329MHG6</accession>
<protein>
    <recommendedName>
        <fullName evidence="3">BD-FAE-like domain-containing protein</fullName>
    </recommendedName>
</protein>
<evidence type="ECO:0000313" key="5">
    <source>
        <dbReference type="Proteomes" id="UP000250369"/>
    </source>
</evidence>
<dbReference type="SUPFAM" id="SSF53474">
    <property type="entry name" value="alpha/beta-Hydrolases"/>
    <property type="match status" value="1"/>
</dbReference>
<keyword evidence="2" id="KW-0472">Membrane</keyword>
<gene>
    <name evidence="4" type="ORF">DQG23_20550</name>
</gene>
<dbReference type="EMBL" id="QMFB01000012">
    <property type="protein sequence ID" value="RAV19391.1"/>
    <property type="molecule type" value="Genomic_DNA"/>
</dbReference>
<dbReference type="Proteomes" id="UP000250369">
    <property type="component" value="Unassembled WGS sequence"/>
</dbReference>
<name>A0A329MHG6_9BACL</name>
<evidence type="ECO:0000313" key="4">
    <source>
        <dbReference type="EMBL" id="RAV19391.1"/>
    </source>
</evidence>
<dbReference type="AlphaFoldDB" id="A0A329MHG6"/>
<keyword evidence="5" id="KW-1185">Reference proteome</keyword>
<dbReference type="GO" id="GO:0016787">
    <property type="term" value="F:hydrolase activity"/>
    <property type="evidence" value="ECO:0007669"/>
    <property type="project" value="UniProtKB-KW"/>
</dbReference>
<proteinExistence type="predicted"/>
<dbReference type="InterPro" id="IPR029058">
    <property type="entry name" value="AB_hydrolase_fold"/>
</dbReference>
<keyword evidence="2" id="KW-1133">Transmembrane helix</keyword>
<feature type="transmembrane region" description="Helical" evidence="2">
    <location>
        <begin position="28"/>
        <end position="49"/>
    </location>
</feature>
<keyword evidence="2" id="KW-0812">Transmembrane</keyword>
<feature type="domain" description="BD-FAE-like" evidence="3">
    <location>
        <begin position="75"/>
        <end position="283"/>
    </location>
</feature>
<comment type="caution">
    <text evidence="4">The sequence shown here is derived from an EMBL/GenBank/DDBJ whole genome shotgun (WGS) entry which is preliminary data.</text>
</comment>
<dbReference type="Gene3D" id="3.40.50.1820">
    <property type="entry name" value="alpha/beta hydrolase"/>
    <property type="match status" value="1"/>
</dbReference>
<dbReference type="InterPro" id="IPR050300">
    <property type="entry name" value="GDXG_lipolytic_enzyme"/>
</dbReference>
<evidence type="ECO:0000256" key="1">
    <source>
        <dbReference type="ARBA" id="ARBA00022801"/>
    </source>
</evidence>
<evidence type="ECO:0000256" key="2">
    <source>
        <dbReference type="SAM" id="Phobius"/>
    </source>
</evidence>
<keyword evidence="1" id="KW-0378">Hydrolase</keyword>
<evidence type="ECO:0000259" key="3">
    <source>
        <dbReference type="Pfam" id="PF20434"/>
    </source>
</evidence>
<dbReference type="PANTHER" id="PTHR48081">
    <property type="entry name" value="AB HYDROLASE SUPERFAMILY PROTEIN C4A8.06C"/>
    <property type="match status" value="1"/>
</dbReference>
<organism evidence="4 5">
    <name type="scientific">Paenibacillus contaminans</name>
    <dbReference type="NCBI Taxonomy" id="450362"/>
    <lineage>
        <taxon>Bacteria</taxon>
        <taxon>Bacillati</taxon>
        <taxon>Bacillota</taxon>
        <taxon>Bacilli</taxon>
        <taxon>Bacillales</taxon>
        <taxon>Paenibacillaceae</taxon>
        <taxon>Paenibacillus</taxon>
    </lineage>
</organism>
<dbReference type="Pfam" id="PF20434">
    <property type="entry name" value="BD-FAE"/>
    <property type="match status" value="1"/>
</dbReference>
<dbReference type="InterPro" id="IPR049492">
    <property type="entry name" value="BD-FAE-like_dom"/>
</dbReference>
<sequence length="333" mass="37097">MDATYNIVIIRRERGRVMKNFRIRIRKVLVITAACLATVMLTAVFYYLVINNNPRLDQVYADVPYKIKDGRELKLDIYMPERQFVAKIPMLVFFHGGGWDSGSKHLSDSDMETFNIFRSLGFAIVSVEYRLTNKQISFPAPFADASDSIRWLHRNASQYGLDKDKINLIGTSAGGQMALLEGLAGNIFKDDPVLAEVDFQINSIVSLCGPTDLTDLSGYDDAARGEAAELLKGLIGGSYEDMSDKYILASPITHIKKDSPPTLIAHGTLDERVPFQQAEKFYEAAKQAGAQVTFIPVQNADHKFKAPKGETTSPLVKDALKQIAIFLLKRNLI</sequence>